<evidence type="ECO:0000313" key="4">
    <source>
        <dbReference type="Proteomes" id="UP000176944"/>
    </source>
</evidence>
<accession>A0A1D9FV55</accession>
<dbReference type="AlphaFoldDB" id="A0A1D9FV55"/>
<evidence type="ECO:0000256" key="1">
    <source>
        <dbReference type="SAM" id="SignalP"/>
    </source>
</evidence>
<evidence type="ECO:0000313" key="3">
    <source>
        <dbReference type="EMBL" id="AOY79237.1"/>
    </source>
</evidence>
<evidence type="ECO:0000259" key="2">
    <source>
        <dbReference type="Pfam" id="PF02464"/>
    </source>
</evidence>
<dbReference type="InterPro" id="IPR036653">
    <property type="entry name" value="CinA-like_C"/>
</dbReference>
<protein>
    <submittedName>
        <fullName evidence="3">CinA family protein</fullName>
    </submittedName>
</protein>
<organism evidence="3 4">
    <name type="scientific">Moorena producens (strain JHB)</name>
    <dbReference type="NCBI Taxonomy" id="1454205"/>
    <lineage>
        <taxon>Bacteria</taxon>
        <taxon>Bacillati</taxon>
        <taxon>Cyanobacteriota</taxon>
        <taxon>Cyanophyceae</taxon>
        <taxon>Coleofasciculales</taxon>
        <taxon>Coleofasciculaceae</taxon>
        <taxon>Moorena</taxon>
    </lineage>
</organism>
<keyword evidence="1" id="KW-0732">Signal</keyword>
<reference evidence="4" key="1">
    <citation type="submission" date="2016-10" db="EMBL/GenBank/DDBJ databases">
        <title>Comparative genomics uncovers the prolific and rare metabolic potential of the cyanobacterial genus Moorea.</title>
        <authorList>
            <person name="Leao T."/>
            <person name="Castelao G."/>
            <person name="Korobeynikov A."/>
            <person name="Monroe E.A."/>
            <person name="Podell S."/>
            <person name="Glukhov E."/>
            <person name="Allen E."/>
            <person name="Gerwick W.H."/>
            <person name="Gerwick L."/>
        </authorList>
    </citation>
    <scope>NUCLEOTIDE SEQUENCE [LARGE SCALE GENOMIC DNA]</scope>
    <source>
        <strain evidence="4">JHB</strain>
    </source>
</reference>
<dbReference type="InterPro" id="IPR008136">
    <property type="entry name" value="CinA_C"/>
</dbReference>
<name>A0A1D9FV55_MOOP1</name>
<sequence>MSKNKVLMVLVSLILPFVLGVQLAMADTSNSAQTCLRGLLYLNNGCSTVDYMSIDYTPLMNDKAESFLKEIKARQLNVVTAESLTSGMIISTIVNIPLYGSYTYGGFSTYDSDAKRKMLGVKKGDVYTETTARQMAAGALKNSRAMVSIAVTGNAGPVDKNKLDDLGVVNAAVSIRTISESQDSDIHEQPIVFNTRHRRMALCDGDGLPMTEVVCQQYRSEAEADPKGYVSAPTLSMTRKLIRQNVVIDALELAQQHLQNFVCTSDGDNVTCKTLDSMCQEPYDGRYIRYGEPTWVIKEHIERCPVGMAKGRGNRKQGRRNRN</sequence>
<dbReference type="SUPFAM" id="SSF142433">
    <property type="entry name" value="CinA-like"/>
    <property type="match status" value="1"/>
</dbReference>
<dbReference type="Pfam" id="PF02464">
    <property type="entry name" value="CinA"/>
    <property type="match status" value="1"/>
</dbReference>
<feature type="signal peptide" evidence="1">
    <location>
        <begin position="1"/>
        <end position="26"/>
    </location>
</feature>
<gene>
    <name evidence="3" type="ORF">BJP36_04215</name>
</gene>
<feature type="chain" id="PRO_5009441635" evidence="1">
    <location>
        <begin position="27"/>
        <end position="323"/>
    </location>
</feature>
<dbReference type="Gene3D" id="3.90.950.20">
    <property type="entry name" value="CinA-like"/>
    <property type="match status" value="1"/>
</dbReference>
<dbReference type="EMBL" id="CP017708">
    <property type="protein sequence ID" value="AOY79237.1"/>
    <property type="molecule type" value="Genomic_DNA"/>
</dbReference>
<dbReference type="Proteomes" id="UP000176944">
    <property type="component" value="Chromosome"/>
</dbReference>
<feature type="domain" description="CinA C-terminal" evidence="2">
    <location>
        <begin position="63"/>
        <end position="189"/>
    </location>
</feature>
<proteinExistence type="predicted"/>